<comment type="caution">
    <text evidence="2">The sequence shown here is derived from an EMBL/GenBank/DDBJ whole genome shotgun (WGS) entry which is preliminary data.</text>
</comment>
<dbReference type="EMBL" id="JAEVHI010000002">
    <property type="protein sequence ID" value="KAG5300317.1"/>
    <property type="molecule type" value="Genomic_DNA"/>
</dbReference>
<evidence type="ECO:0000313" key="2">
    <source>
        <dbReference type="EMBL" id="KAG5300317.1"/>
    </source>
</evidence>
<sequence>MNVLSIDIISLSRFFSLGSFFVPFRLPLPRFPGFPRLVAPGRPNLVKPSTLSTPSPLQPRQATSRAVGSRISYPG</sequence>
<accession>A0A8H8D4A1</accession>
<dbReference type="Proteomes" id="UP000670092">
    <property type="component" value="Unassembled WGS sequence"/>
</dbReference>
<evidence type="ECO:0000256" key="1">
    <source>
        <dbReference type="SAM" id="MobiDB-lite"/>
    </source>
</evidence>
<proteinExistence type="predicted"/>
<evidence type="ECO:0000313" key="3">
    <source>
        <dbReference type="Proteomes" id="UP000670092"/>
    </source>
</evidence>
<reference evidence="2 3" key="1">
    <citation type="submission" date="2021-01" db="EMBL/GenBank/DDBJ databases">
        <title>Chromosome-level genome assembly of a human fungal pathogen reveals clustering of transcriptionally co-regulated genes.</title>
        <authorList>
            <person name="Voorhies M."/>
            <person name="Cohen S."/>
            <person name="Shea T.P."/>
            <person name="Petrus S."/>
            <person name="Munoz J.F."/>
            <person name="Poplawski S."/>
            <person name="Goldman W.E."/>
            <person name="Michael T."/>
            <person name="Cuomo C.A."/>
            <person name="Sil A."/>
            <person name="Beyhan S."/>
        </authorList>
    </citation>
    <scope>NUCLEOTIDE SEQUENCE [LARGE SCALE GENOMIC DNA]</scope>
    <source>
        <strain evidence="2 3">G184AR</strain>
    </source>
</reference>
<dbReference type="VEuPathDB" id="FungiDB:I7I52_10897"/>
<dbReference type="AlphaFoldDB" id="A0A8H8D4A1"/>
<gene>
    <name evidence="2" type="ORF">I7I52_10897</name>
</gene>
<name>A0A8H8D4A1_AJECA</name>
<organism evidence="2 3">
    <name type="scientific">Ajellomyces capsulatus</name>
    <name type="common">Darling's disease fungus</name>
    <name type="synonym">Histoplasma capsulatum</name>
    <dbReference type="NCBI Taxonomy" id="5037"/>
    <lineage>
        <taxon>Eukaryota</taxon>
        <taxon>Fungi</taxon>
        <taxon>Dikarya</taxon>
        <taxon>Ascomycota</taxon>
        <taxon>Pezizomycotina</taxon>
        <taxon>Eurotiomycetes</taxon>
        <taxon>Eurotiomycetidae</taxon>
        <taxon>Onygenales</taxon>
        <taxon>Ajellomycetaceae</taxon>
        <taxon>Histoplasma</taxon>
    </lineage>
</organism>
<feature type="region of interest" description="Disordered" evidence="1">
    <location>
        <begin position="48"/>
        <end position="75"/>
    </location>
</feature>
<protein>
    <submittedName>
        <fullName evidence="2">Uncharacterized protein</fullName>
    </submittedName>
</protein>